<reference evidence="11" key="1">
    <citation type="submission" date="2009-12" db="EMBL/GenBank/DDBJ databases">
        <title>The Genome Sequence of Anolis carolinensis (Green Anole Lizard).</title>
        <authorList>
            <consortium name="The Genome Sequencing Platform"/>
            <person name="Di Palma F."/>
            <person name="Alfoldi J."/>
            <person name="Heiman D."/>
            <person name="Young S."/>
            <person name="Grabherr M."/>
            <person name="Johnson J."/>
            <person name="Lander E.S."/>
            <person name="Lindblad-Toh K."/>
        </authorList>
    </citation>
    <scope>NUCLEOTIDE SEQUENCE [LARGE SCALE GENOMIC DNA]</scope>
    <source>
        <strain evidence="11">JBL SC #1</strain>
    </source>
</reference>
<feature type="compositionally biased region" description="Low complexity" evidence="10">
    <location>
        <begin position="99"/>
        <end position="115"/>
    </location>
</feature>
<dbReference type="GO" id="GO:0016192">
    <property type="term" value="P:vesicle-mediated transport"/>
    <property type="evidence" value="ECO:0007669"/>
    <property type="project" value="UniProtKB-ARBA"/>
</dbReference>
<dbReference type="Bgee" id="ENSACAG00000026185">
    <property type="expression patterns" value="Expressed in heart and 12 other cell types or tissues"/>
</dbReference>
<dbReference type="eggNOG" id="KOG3509">
    <property type="taxonomic scope" value="Eukaryota"/>
</dbReference>
<evidence type="ECO:0000256" key="9">
    <source>
        <dbReference type="PROSITE-ProRule" id="PRU00124"/>
    </source>
</evidence>
<accession>H9GVN2</accession>
<keyword evidence="5" id="KW-1133">Transmembrane helix</keyword>
<dbReference type="InParanoid" id="H9GVN2"/>
<dbReference type="SMART" id="SM00192">
    <property type="entry name" value="LDLa"/>
    <property type="match status" value="1"/>
</dbReference>
<reference evidence="11" key="3">
    <citation type="submission" date="2025-09" db="UniProtKB">
        <authorList>
            <consortium name="Ensembl"/>
        </authorList>
    </citation>
    <scope>IDENTIFICATION</scope>
</reference>
<feature type="compositionally biased region" description="Polar residues" evidence="10">
    <location>
        <begin position="1"/>
        <end position="12"/>
    </location>
</feature>
<feature type="disulfide bond" evidence="9">
    <location>
        <begin position="27"/>
        <end position="39"/>
    </location>
</feature>
<evidence type="ECO:0000256" key="6">
    <source>
        <dbReference type="ARBA" id="ARBA00023136"/>
    </source>
</evidence>
<evidence type="ECO:0000256" key="7">
    <source>
        <dbReference type="ARBA" id="ARBA00023157"/>
    </source>
</evidence>
<evidence type="ECO:0000256" key="1">
    <source>
        <dbReference type="ARBA" id="ARBA00004167"/>
    </source>
</evidence>
<name>H9GVN2_ANOCA</name>
<evidence type="ECO:0000313" key="12">
    <source>
        <dbReference type="Proteomes" id="UP000001646"/>
    </source>
</evidence>
<keyword evidence="7 9" id="KW-1015">Disulfide bond</keyword>
<dbReference type="InterPro" id="IPR023415">
    <property type="entry name" value="LDLR_class-A_CS"/>
</dbReference>
<feature type="disulfide bond" evidence="9">
    <location>
        <begin position="46"/>
        <end position="61"/>
    </location>
</feature>
<evidence type="ECO:0000256" key="5">
    <source>
        <dbReference type="ARBA" id="ARBA00022989"/>
    </source>
</evidence>
<proteinExistence type="predicted"/>
<dbReference type="Gene3D" id="4.10.400.10">
    <property type="entry name" value="Low-density Lipoprotein Receptor"/>
    <property type="match status" value="1"/>
</dbReference>
<dbReference type="Pfam" id="PF00057">
    <property type="entry name" value="Ldl_recept_a"/>
    <property type="match status" value="1"/>
</dbReference>
<sequence>TTRRTPVTSTARVVTPKPSPSLELRPCRKDEAVCHNKQCIPREYVCDGERDCRDGSDELNCGESPGPQGRAVPPTLKTRCPKVHASPLVPPKQGRPRLANPTSSSAETATAPSNSGAAMGISTAWTGRMNWIAVSDRNLENQGILEGILKAHPV</sequence>
<dbReference type="Proteomes" id="UP000001646">
    <property type="component" value="Unplaced"/>
</dbReference>
<reference evidence="11" key="2">
    <citation type="submission" date="2025-08" db="UniProtKB">
        <authorList>
            <consortium name="Ensembl"/>
        </authorList>
    </citation>
    <scope>IDENTIFICATION</scope>
</reference>
<evidence type="ECO:0000313" key="11">
    <source>
        <dbReference type="Ensembl" id="ENSACAP00000021460.2"/>
    </source>
</evidence>
<feature type="region of interest" description="Disordered" evidence="10">
    <location>
        <begin position="1"/>
        <end position="20"/>
    </location>
</feature>
<keyword evidence="8" id="KW-0325">Glycoprotein</keyword>
<dbReference type="PROSITE" id="PS50068">
    <property type="entry name" value="LDLRA_2"/>
    <property type="match status" value="1"/>
</dbReference>
<keyword evidence="3" id="KW-0732">Signal</keyword>
<evidence type="ECO:0000256" key="3">
    <source>
        <dbReference type="ARBA" id="ARBA00022729"/>
    </source>
</evidence>
<organism evidence="11 12">
    <name type="scientific">Anolis carolinensis</name>
    <name type="common">Green anole</name>
    <name type="synonym">American chameleon</name>
    <dbReference type="NCBI Taxonomy" id="28377"/>
    <lineage>
        <taxon>Eukaryota</taxon>
        <taxon>Metazoa</taxon>
        <taxon>Chordata</taxon>
        <taxon>Craniata</taxon>
        <taxon>Vertebrata</taxon>
        <taxon>Euteleostomi</taxon>
        <taxon>Lepidosauria</taxon>
        <taxon>Squamata</taxon>
        <taxon>Bifurcata</taxon>
        <taxon>Unidentata</taxon>
        <taxon>Episquamata</taxon>
        <taxon>Toxicofera</taxon>
        <taxon>Iguania</taxon>
        <taxon>Dactyloidae</taxon>
        <taxon>Anolis</taxon>
    </lineage>
</organism>
<keyword evidence="6" id="KW-0472">Membrane</keyword>
<dbReference type="STRING" id="28377.ENSACAP00000021460"/>
<evidence type="ECO:0000256" key="2">
    <source>
        <dbReference type="ARBA" id="ARBA00022692"/>
    </source>
</evidence>
<keyword evidence="4" id="KW-0677">Repeat</keyword>
<dbReference type="GO" id="GO:0016020">
    <property type="term" value="C:membrane"/>
    <property type="evidence" value="ECO:0007669"/>
    <property type="project" value="UniProtKB-SubCell"/>
</dbReference>
<dbReference type="CDD" id="cd00112">
    <property type="entry name" value="LDLa"/>
    <property type="match status" value="1"/>
</dbReference>
<keyword evidence="2" id="KW-0812">Transmembrane</keyword>
<protein>
    <submittedName>
        <fullName evidence="11">Uncharacterized protein</fullName>
    </submittedName>
</protein>
<comment type="subcellular location">
    <subcellularLocation>
        <location evidence="1">Membrane</location>
        <topology evidence="1">Single-pass membrane protein</topology>
    </subcellularLocation>
</comment>
<evidence type="ECO:0000256" key="10">
    <source>
        <dbReference type="SAM" id="MobiDB-lite"/>
    </source>
</evidence>
<dbReference type="InterPro" id="IPR036055">
    <property type="entry name" value="LDL_receptor-like_sf"/>
</dbReference>
<dbReference type="FunFam" id="4.10.400.10:FF:000002">
    <property type="entry name" value="Low-density lipoprotein receptor-related protein 1"/>
    <property type="match status" value="1"/>
</dbReference>
<dbReference type="PROSITE" id="PS01209">
    <property type="entry name" value="LDLRA_1"/>
    <property type="match status" value="1"/>
</dbReference>
<evidence type="ECO:0000256" key="4">
    <source>
        <dbReference type="ARBA" id="ARBA00022737"/>
    </source>
</evidence>
<evidence type="ECO:0000256" key="8">
    <source>
        <dbReference type="ARBA" id="ARBA00023180"/>
    </source>
</evidence>
<feature type="region of interest" description="Disordered" evidence="10">
    <location>
        <begin position="55"/>
        <end position="118"/>
    </location>
</feature>
<keyword evidence="12" id="KW-1185">Reference proteome</keyword>
<dbReference type="InterPro" id="IPR002172">
    <property type="entry name" value="LDrepeatLR_classA_rpt"/>
</dbReference>
<dbReference type="Ensembl" id="ENSACAT00000027198.2">
    <property type="protein sequence ID" value="ENSACAP00000021460.2"/>
    <property type="gene ID" value="ENSACAG00000026185.2"/>
</dbReference>
<dbReference type="AlphaFoldDB" id="H9GVN2"/>
<dbReference type="HOGENOM" id="CLU_085098_3_2_1"/>
<dbReference type="SUPFAM" id="SSF57424">
    <property type="entry name" value="LDL receptor-like module"/>
    <property type="match status" value="1"/>
</dbReference>
<feature type="disulfide bond" evidence="9">
    <location>
        <begin position="34"/>
        <end position="52"/>
    </location>
</feature>